<evidence type="ECO:0000313" key="3">
    <source>
        <dbReference type="Proteomes" id="UP000006039"/>
    </source>
</evidence>
<accession>J3NLZ7</accession>
<dbReference type="InterPro" id="IPR012337">
    <property type="entry name" value="RNaseH-like_sf"/>
</dbReference>
<dbReference type="HOGENOM" id="CLU_1147249_0_0_1"/>
<reference evidence="2" key="5">
    <citation type="submission" date="2018-04" db="UniProtKB">
        <authorList>
            <consortium name="EnsemblFungi"/>
        </authorList>
    </citation>
    <scope>IDENTIFICATION</scope>
    <source>
        <strain evidence="2">R3-111a-1</strain>
    </source>
</reference>
<sequence length="242" mass="26662">MSVKMTYRVDSCCRKPDRASATPLSAATWVLVALDHNGRSYLPSLKIGTRTRLLPASPPPTDRRAELAAVILAMESALRIFWKFAERLPAVRYPDVTICSDSAYAVVSVLEASAFDPRGAAMADRPNRDLLADARQLYERLSGLGMVRVRHVSSAENWVADAECNRQLDRLQAQRDRPVASSRKRLLIPAGAGVGTARNRTAKVLTLDSPSVLQVWDRQRDVDVAPLSLPFVAPLRLSARAF</sequence>
<dbReference type="RefSeq" id="XP_009218337.1">
    <property type="nucleotide sequence ID" value="XM_009220073.1"/>
</dbReference>
<reference evidence="3" key="1">
    <citation type="submission" date="2010-07" db="EMBL/GenBank/DDBJ databases">
        <title>The genome sequence of Gaeumannomyces graminis var. tritici strain R3-111a-1.</title>
        <authorList>
            <consortium name="The Broad Institute Genome Sequencing Platform"/>
            <person name="Ma L.-J."/>
            <person name="Dead R."/>
            <person name="Young S."/>
            <person name="Zeng Q."/>
            <person name="Koehrsen M."/>
            <person name="Alvarado L."/>
            <person name="Berlin A."/>
            <person name="Chapman S.B."/>
            <person name="Chen Z."/>
            <person name="Freedman E."/>
            <person name="Gellesch M."/>
            <person name="Goldberg J."/>
            <person name="Griggs A."/>
            <person name="Gujja S."/>
            <person name="Heilman E.R."/>
            <person name="Heiman D."/>
            <person name="Hepburn T."/>
            <person name="Howarth C."/>
            <person name="Jen D."/>
            <person name="Larson L."/>
            <person name="Mehta T."/>
            <person name="Neiman D."/>
            <person name="Pearson M."/>
            <person name="Roberts A."/>
            <person name="Saif S."/>
            <person name="Shea T."/>
            <person name="Shenoy N."/>
            <person name="Sisk P."/>
            <person name="Stolte C."/>
            <person name="Sykes S."/>
            <person name="Walk T."/>
            <person name="White J."/>
            <person name="Yandava C."/>
            <person name="Haas B."/>
            <person name="Nusbaum C."/>
            <person name="Birren B."/>
        </authorList>
    </citation>
    <scope>NUCLEOTIDE SEQUENCE [LARGE SCALE GENOMIC DNA]</scope>
    <source>
        <strain evidence="3">R3-111a-1</strain>
    </source>
</reference>
<reference evidence="1" key="2">
    <citation type="submission" date="2010-07" db="EMBL/GenBank/DDBJ databases">
        <authorList>
            <consortium name="The Broad Institute Genome Sequencing Platform"/>
            <consortium name="Broad Institute Genome Sequencing Center for Infectious Disease"/>
            <person name="Ma L.-J."/>
            <person name="Dead R."/>
            <person name="Young S."/>
            <person name="Zeng Q."/>
            <person name="Koehrsen M."/>
            <person name="Alvarado L."/>
            <person name="Berlin A."/>
            <person name="Chapman S.B."/>
            <person name="Chen Z."/>
            <person name="Freedman E."/>
            <person name="Gellesch M."/>
            <person name="Goldberg J."/>
            <person name="Griggs A."/>
            <person name="Gujja S."/>
            <person name="Heilman E.R."/>
            <person name="Heiman D."/>
            <person name="Hepburn T."/>
            <person name="Howarth C."/>
            <person name="Jen D."/>
            <person name="Larson L."/>
            <person name="Mehta T."/>
            <person name="Neiman D."/>
            <person name="Pearson M."/>
            <person name="Roberts A."/>
            <person name="Saif S."/>
            <person name="Shea T."/>
            <person name="Shenoy N."/>
            <person name="Sisk P."/>
            <person name="Stolte C."/>
            <person name="Sykes S."/>
            <person name="Walk T."/>
            <person name="White J."/>
            <person name="Yandava C."/>
            <person name="Haas B."/>
            <person name="Nusbaum C."/>
            <person name="Birren B."/>
        </authorList>
    </citation>
    <scope>NUCLEOTIDE SEQUENCE</scope>
    <source>
        <strain evidence="1">R3-111a-1</strain>
    </source>
</reference>
<dbReference type="Proteomes" id="UP000006039">
    <property type="component" value="Unassembled WGS sequence"/>
</dbReference>
<reference evidence="1" key="3">
    <citation type="submission" date="2010-09" db="EMBL/GenBank/DDBJ databases">
        <title>Annotation of Gaeumannomyces graminis var. tritici R3-111a-1.</title>
        <authorList>
            <consortium name="The Broad Institute Genome Sequencing Platform"/>
            <person name="Ma L.-J."/>
            <person name="Dead R."/>
            <person name="Young S.K."/>
            <person name="Zeng Q."/>
            <person name="Gargeya S."/>
            <person name="Fitzgerald M."/>
            <person name="Haas B."/>
            <person name="Abouelleil A."/>
            <person name="Alvarado L."/>
            <person name="Arachchi H.M."/>
            <person name="Berlin A."/>
            <person name="Brown A."/>
            <person name="Chapman S.B."/>
            <person name="Chen Z."/>
            <person name="Dunbar C."/>
            <person name="Freedman E."/>
            <person name="Gearin G."/>
            <person name="Gellesch M."/>
            <person name="Goldberg J."/>
            <person name="Griggs A."/>
            <person name="Gujja S."/>
            <person name="Heiman D."/>
            <person name="Howarth C."/>
            <person name="Larson L."/>
            <person name="Lui A."/>
            <person name="MacDonald P.J.P."/>
            <person name="Mehta T."/>
            <person name="Montmayeur A."/>
            <person name="Murphy C."/>
            <person name="Neiman D."/>
            <person name="Pearson M."/>
            <person name="Priest M."/>
            <person name="Roberts A."/>
            <person name="Saif S."/>
            <person name="Shea T."/>
            <person name="Shenoy N."/>
            <person name="Sisk P."/>
            <person name="Stolte C."/>
            <person name="Sykes S."/>
            <person name="Yandava C."/>
            <person name="Wortman J."/>
            <person name="Nusbaum C."/>
            <person name="Birren B."/>
        </authorList>
    </citation>
    <scope>NUCLEOTIDE SEQUENCE</scope>
    <source>
        <strain evidence="1">R3-111a-1</strain>
    </source>
</reference>
<dbReference type="STRING" id="644352.J3NLZ7"/>
<dbReference type="GeneID" id="20342760"/>
<dbReference type="EnsemblFungi" id="EJT82328">
    <property type="protein sequence ID" value="EJT82328"/>
    <property type="gene ID" value="GGTG_02302"/>
</dbReference>
<keyword evidence="3" id="KW-1185">Reference proteome</keyword>
<evidence type="ECO:0000313" key="1">
    <source>
        <dbReference type="EMBL" id="EJT82328.1"/>
    </source>
</evidence>
<protein>
    <submittedName>
        <fullName evidence="1 2">Uncharacterized protein</fullName>
    </submittedName>
</protein>
<proteinExistence type="predicted"/>
<dbReference type="EMBL" id="GL385395">
    <property type="protein sequence ID" value="EJT82328.1"/>
    <property type="molecule type" value="Genomic_DNA"/>
</dbReference>
<dbReference type="AlphaFoldDB" id="J3NLZ7"/>
<dbReference type="OrthoDB" id="245563at2759"/>
<dbReference type="SUPFAM" id="SSF53098">
    <property type="entry name" value="Ribonuclease H-like"/>
    <property type="match status" value="1"/>
</dbReference>
<gene>
    <name evidence="2" type="primary">20342760</name>
    <name evidence="1" type="ORF">GGTG_02302</name>
</gene>
<reference evidence="2" key="4">
    <citation type="journal article" date="2015" name="G3 (Bethesda)">
        <title>Genome sequences of three phytopathogenic species of the Magnaporthaceae family of fungi.</title>
        <authorList>
            <person name="Okagaki L.H."/>
            <person name="Nunes C.C."/>
            <person name="Sailsbery J."/>
            <person name="Clay B."/>
            <person name="Brown D."/>
            <person name="John T."/>
            <person name="Oh Y."/>
            <person name="Young N."/>
            <person name="Fitzgerald M."/>
            <person name="Haas B.J."/>
            <person name="Zeng Q."/>
            <person name="Young S."/>
            <person name="Adiconis X."/>
            <person name="Fan L."/>
            <person name="Levin J.Z."/>
            <person name="Mitchell T.K."/>
            <person name="Okubara P.A."/>
            <person name="Farman M.L."/>
            <person name="Kohn L.M."/>
            <person name="Birren B."/>
            <person name="Ma L.-J."/>
            <person name="Dean R.A."/>
        </authorList>
    </citation>
    <scope>NUCLEOTIDE SEQUENCE</scope>
    <source>
        <strain evidence="2">R3-111a-1</strain>
    </source>
</reference>
<dbReference type="GO" id="GO:0003676">
    <property type="term" value="F:nucleic acid binding"/>
    <property type="evidence" value="ECO:0007669"/>
    <property type="project" value="InterPro"/>
</dbReference>
<dbReference type="VEuPathDB" id="FungiDB:GGTG_02302"/>
<dbReference type="eggNOG" id="KOG3752">
    <property type="taxonomic scope" value="Eukaryota"/>
</dbReference>
<dbReference type="InterPro" id="IPR036397">
    <property type="entry name" value="RNaseH_sf"/>
</dbReference>
<organism evidence="1">
    <name type="scientific">Gaeumannomyces tritici (strain R3-111a-1)</name>
    <name type="common">Wheat and barley take-all root rot fungus</name>
    <name type="synonym">Gaeumannomyces graminis var. tritici</name>
    <dbReference type="NCBI Taxonomy" id="644352"/>
    <lineage>
        <taxon>Eukaryota</taxon>
        <taxon>Fungi</taxon>
        <taxon>Dikarya</taxon>
        <taxon>Ascomycota</taxon>
        <taxon>Pezizomycotina</taxon>
        <taxon>Sordariomycetes</taxon>
        <taxon>Sordariomycetidae</taxon>
        <taxon>Magnaporthales</taxon>
        <taxon>Magnaporthaceae</taxon>
        <taxon>Gaeumannomyces</taxon>
    </lineage>
</organism>
<evidence type="ECO:0000313" key="2">
    <source>
        <dbReference type="EnsemblFungi" id="EJT82328"/>
    </source>
</evidence>
<name>J3NLZ7_GAET3</name>
<dbReference type="Gene3D" id="3.30.420.10">
    <property type="entry name" value="Ribonuclease H-like superfamily/Ribonuclease H"/>
    <property type="match status" value="1"/>
</dbReference>